<dbReference type="Pfam" id="PF02595">
    <property type="entry name" value="Gly_kinase"/>
    <property type="match status" value="1"/>
</dbReference>
<dbReference type="InterPro" id="IPR036129">
    <property type="entry name" value="Glycerate_kinase_sf"/>
</dbReference>
<evidence type="ECO:0000256" key="1">
    <source>
        <dbReference type="ARBA" id="ARBA00006284"/>
    </source>
</evidence>
<evidence type="ECO:0000313" key="5">
    <source>
        <dbReference type="EMBL" id="MBF0970621.1"/>
    </source>
</evidence>
<dbReference type="GO" id="GO:0031388">
    <property type="term" value="P:organic acid phosphorylation"/>
    <property type="evidence" value="ECO:0007669"/>
    <property type="project" value="UniProtKB-UniRule"/>
</dbReference>
<dbReference type="PIRSF" id="PIRSF006078">
    <property type="entry name" value="GlxK"/>
    <property type="match status" value="1"/>
</dbReference>
<dbReference type="Proteomes" id="UP000704068">
    <property type="component" value="Unassembled WGS sequence"/>
</dbReference>
<dbReference type="GO" id="GO:0008887">
    <property type="term" value="F:glycerate kinase activity"/>
    <property type="evidence" value="ECO:0007669"/>
    <property type="project" value="UniProtKB-UniRule"/>
</dbReference>
<dbReference type="PANTHER" id="PTHR21599:SF0">
    <property type="entry name" value="GLYCERATE KINASE"/>
    <property type="match status" value="1"/>
</dbReference>
<comment type="caution">
    <text evidence="5">The sequence shown here is derived from an EMBL/GenBank/DDBJ whole genome shotgun (WGS) entry which is preliminary data.</text>
</comment>
<name>A0A929RYH6_9BACT</name>
<organism evidence="5 6">
    <name type="scientific">Alloprevotella tannerae</name>
    <dbReference type="NCBI Taxonomy" id="76122"/>
    <lineage>
        <taxon>Bacteria</taxon>
        <taxon>Pseudomonadati</taxon>
        <taxon>Bacteroidota</taxon>
        <taxon>Bacteroidia</taxon>
        <taxon>Bacteroidales</taxon>
        <taxon>Prevotellaceae</taxon>
        <taxon>Alloprevotella</taxon>
    </lineage>
</organism>
<dbReference type="InterPro" id="IPR018193">
    <property type="entry name" value="Glyc_kinase_flavodox-like_fold"/>
</dbReference>
<keyword evidence="3 4" id="KW-0418">Kinase</keyword>
<sequence>MPLHLLIAPDSFKACLSASAVAQAMAEGVRSVVTDATLSLCPLSDGGEGLTDVLAARRPHNIIYKEVEGPEGCLVRAAYAFDEERQTAVIELAAASGYALICNGASSILGRTTRGTGQLMLDALDHGCTTLLLGLGGSATSDGGVGLLRSLGVRFLDRMGCEVADRIDDFHRIASIDTAALSPLWRKCCILLLCDVDNPLCGPRGAAHTFAPQKGASPQEVGCIETALTHLADLYQKQWGVSLHQCPGAGAAGGTAGSLVATMGATIKRGIDFVLADADFAAQASQADLILTGEGHADAQTLGGKVPHGVLQATATYQKPVYLLAGAVSNADTLKAAGFAEVLAVTPPTMPLSEALQPECAKANLRRTAARAVQAYIEKKNIKHNHTLNNDEV</sequence>
<dbReference type="PANTHER" id="PTHR21599">
    <property type="entry name" value="GLYCERATE KINASE"/>
    <property type="match status" value="1"/>
</dbReference>
<dbReference type="EMBL" id="JABZGR010000017">
    <property type="protein sequence ID" value="MBF0970621.1"/>
    <property type="molecule type" value="Genomic_DNA"/>
</dbReference>
<dbReference type="Gene3D" id="3.40.50.10350">
    <property type="entry name" value="Glycerate kinase, domain 1"/>
    <property type="match status" value="1"/>
</dbReference>
<dbReference type="AlphaFoldDB" id="A0A929RYH6"/>
<dbReference type="SUPFAM" id="SSF110738">
    <property type="entry name" value="Glycerate kinase I"/>
    <property type="match status" value="1"/>
</dbReference>
<keyword evidence="2 4" id="KW-0808">Transferase</keyword>
<evidence type="ECO:0000313" key="6">
    <source>
        <dbReference type="Proteomes" id="UP000704068"/>
    </source>
</evidence>
<evidence type="ECO:0000256" key="2">
    <source>
        <dbReference type="ARBA" id="ARBA00022679"/>
    </source>
</evidence>
<accession>A0A929RYH6</accession>
<gene>
    <name evidence="5" type="ORF">HXK21_06215</name>
</gene>
<proteinExistence type="inferred from homology"/>
<reference evidence="5" key="1">
    <citation type="submission" date="2020-04" db="EMBL/GenBank/DDBJ databases">
        <title>Deep metagenomics examines the oral microbiome during advanced dental caries in children, revealing novel taxa and co-occurrences with host molecules.</title>
        <authorList>
            <person name="Baker J.L."/>
            <person name="Morton J.T."/>
            <person name="Dinis M."/>
            <person name="Alvarez R."/>
            <person name="Tran N.C."/>
            <person name="Knight R."/>
            <person name="Edlund A."/>
        </authorList>
    </citation>
    <scope>NUCLEOTIDE SEQUENCE</scope>
    <source>
        <strain evidence="5">JCVI_34_bin.1</strain>
    </source>
</reference>
<evidence type="ECO:0000256" key="3">
    <source>
        <dbReference type="ARBA" id="ARBA00022777"/>
    </source>
</evidence>
<dbReference type="InterPro" id="IPR004381">
    <property type="entry name" value="Glycerate_kinase"/>
</dbReference>
<dbReference type="NCBIfam" id="TIGR00045">
    <property type="entry name" value="glycerate kinase"/>
    <property type="match status" value="1"/>
</dbReference>
<evidence type="ECO:0000256" key="4">
    <source>
        <dbReference type="PIRNR" id="PIRNR006078"/>
    </source>
</evidence>
<dbReference type="RefSeq" id="WP_303764162.1">
    <property type="nucleotide sequence ID" value="NZ_JABZGR010000017.1"/>
</dbReference>
<protein>
    <submittedName>
        <fullName evidence="5">Glycerate kinase</fullName>
    </submittedName>
</protein>
<comment type="similarity">
    <text evidence="1 4">Belongs to the glycerate kinase type-1 family.</text>
</comment>
<dbReference type="Gene3D" id="3.90.1510.10">
    <property type="entry name" value="Glycerate kinase, domain 2"/>
    <property type="match status" value="1"/>
</dbReference>
<dbReference type="InterPro" id="IPR018197">
    <property type="entry name" value="Glycerate_kinase_RE-like"/>
</dbReference>